<reference evidence="2" key="2">
    <citation type="journal article" date="2022" name="Sci. Rep.">
        <title>In silico prediction of the enzymes involved in the degradation of the herbicide molinate by Gulosibacter molinativorax ON4T.</title>
        <authorList>
            <person name="Lopes A.R."/>
            <person name="Bunin E."/>
            <person name="Viana A.T."/>
            <person name="Froufe H."/>
            <person name="Munoz-Merida A."/>
            <person name="Pinho D."/>
            <person name="Figueiredo J."/>
            <person name="Barroso C."/>
            <person name="Vaz-Moreira I."/>
            <person name="Bellanger X."/>
            <person name="Egas C."/>
            <person name="Nunes O.C."/>
        </authorList>
    </citation>
    <scope>NUCLEOTIDE SEQUENCE</scope>
    <source>
        <strain evidence="2">ON4</strain>
    </source>
</reference>
<dbReference type="InterPro" id="IPR008407">
    <property type="entry name" value="Brnchd-chn_aa_trnsp_AzlD"/>
</dbReference>
<dbReference type="Proteomes" id="UP001170379">
    <property type="component" value="Unassembled WGS sequence"/>
</dbReference>
<protein>
    <submittedName>
        <fullName evidence="2">Branched-chain amino acid ABC transporter</fullName>
    </submittedName>
</protein>
<comment type="caution">
    <text evidence="2">The sequence shown here is derived from an EMBL/GenBank/DDBJ whole genome shotgun (WGS) entry which is preliminary data.</text>
</comment>
<keyword evidence="3" id="KW-1185">Reference proteome</keyword>
<evidence type="ECO:0000256" key="1">
    <source>
        <dbReference type="SAM" id="Phobius"/>
    </source>
</evidence>
<evidence type="ECO:0000313" key="3">
    <source>
        <dbReference type="Proteomes" id="UP001170379"/>
    </source>
</evidence>
<proteinExistence type="predicted"/>
<organism evidence="2 3">
    <name type="scientific">Gulosibacter molinativorax</name>
    <dbReference type="NCBI Taxonomy" id="256821"/>
    <lineage>
        <taxon>Bacteria</taxon>
        <taxon>Bacillati</taxon>
        <taxon>Actinomycetota</taxon>
        <taxon>Actinomycetes</taxon>
        <taxon>Micrococcales</taxon>
        <taxon>Microbacteriaceae</taxon>
        <taxon>Gulosibacter</taxon>
    </lineage>
</organism>
<evidence type="ECO:0000313" key="2">
    <source>
        <dbReference type="EMBL" id="MDJ1371234.1"/>
    </source>
</evidence>
<dbReference type="RefSeq" id="WP_035732691.1">
    <property type="nucleotide sequence ID" value="NZ_CP028426.1"/>
</dbReference>
<gene>
    <name evidence="2" type="ORF">C7K25_07610</name>
</gene>
<name>A0ABT7C8Z2_9MICO</name>
<keyword evidence="1" id="KW-0812">Transmembrane</keyword>
<dbReference type="EMBL" id="PXVD01000010">
    <property type="protein sequence ID" value="MDJ1371234.1"/>
    <property type="molecule type" value="Genomic_DNA"/>
</dbReference>
<accession>A0ABT7C8Z2</accession>
<keyword evidence="1" id="KW-0472">Membrane</keyword>
<sequence length="107" mass="11703">MNVWHSVLLLVVIWAITFALRAAPLVLRRWLSDNELVRDIGALLPVGVMVILTAYTVRDMSFAGTEWVAPVVGILVTVLLHLWRSNVLVSLVGGVASYSVVYFALAG</sequence>
<reference evidence="2" key="1">
    <citation type="submission" date="2018-03" db="EMBL/GenBank/DDBJ databases">
        <authorList>
            <person name="Nunes O.C."/>
            <person name="Lopes A.R."/>
            <person name="Froufe H."/>
            <person name="Munoz-Merida A."/>
            <person name="Barroso C."/>
            <person name="Egas C."/>
        </authorList>
    </citation>
    <scope>NUCLEOTIDE SEQUENCE</scope>
    <source>
        <strain evidence="2">ON4</strain>
    </source>
</reference>
<feature type="transmembrane region" description="Helical" evidence="1">
    <location>
        <begin position="88"/>
        <end position="105"/>
    </location>
</feature>
<keyword evidence="1" id="KW-1133">Transmembrane helix</keyword>
<feature type="transmembrane region" description="Helical" evidence="1">
    <location>
        <begin position="64"/>
        <end position="82"/>
    </location>
</feature>
<dbReference type="Pfam" id="PF05437">
    <property type="entry name" value="AzlD"/>
    <property type="match status" value="1"/>
</dbReference>
<feature type="transmembrane region" description="Helical" evidence="1">
    <location>
        <begin position="38"/>
        <end position="57"/>
    </location>
</feature>